<keyword evidence="2" id="KW-1133">Transmembrane helix</keyword>
<reference evidence="3 4" key="1">
    <citation type="journal article" date="2024" name="Pathogens">
        <title>Characterization of a Novel Species of Legionella Isolated from a Healthcare Facility: Legionella resiliens sp. nov.</title>
        <authorList>
            <person name="Cristino S."/>
            <person name="Pascale M.R."/>
            <person name="Marino F."/>
            <person name="Derelitto C."/>
            <person name="Salaris S."/>
            <person name="Orsini M."/>
            <person name="Squarzoni S."/>
            <person name="Grottola A."/>
            <person name="Girolamini L."/>
        </authorList>
    </citation>
    <scope>NUCLEOTIDE SEQUENCE [LARGE SCALE GENOMIC DNA]</scope>
    <source>
        <strain evidence="3 4">8cVS16</strain>
    </source>
</reference>
<feature type="transmembrane region" description="Helical" evidence="2">
    <location>
        <begin position="238"/>
        <end position="256"/>
    </location>
</feature>
<dbReference type="Gene3D" id="1.20.910.10">
    <property type="entry name" value="Heme oxygenase-like"/>
    <property type="match status" value="1"/>
</dbReference>
<evidence type="ECO:0000256" key="1">
    <source>
        <dbReference type="SAM" id="MobiDB-lite"/>
    </source>
</evidence>
<feature type="compositionally biased region" description="Polar residues" evidence="1">
    <location>
        <begin position="1"/>
        <end position="12"/>
    </location>
</feature>
<evidence type="ECO:0000313" key="3">
    <source>
        <dbReference type="EMBL" id="MCE3531967.1"/>
    </source>
</evidence>
<evidence type="ECO:0000256" key="2">
    <source>
        <dbReference type="SAM" id="Phobius"/>
    </source>
</evidence>
<dbReference type="Proteomes" id="UP001320170">
    <property type="component" value="Unassembled WGS sequence"/>
</dbReference>
<keyword evidence="2" id="KW-0472">Membrane</keyword>
<dbReference type="InterPro" id="IPR002051">
    <property type="entry name" value="Haem_Oase"/>
</dbReference>
<dbReference type="SUPFAM" id="SSF48613">
    <property type="entry name" value="Heme oxygenase-like"/>
    <property type="match status" value="1"/>
</dbReference>
<gene>
    <name evidence="3" type="ORF">LXO92_06230</name>
</gene>
<dbReference type="CDD" id="cd19165">
    <property type="entry name" value="HemeO"/>
    <property type="match status" value="1"/>
</dbReference>
<organism evidence="3 4">
    <name type="scientific">Legionella resiliens</name>
    <dbReference type="NCBI Taxonomy" id="2905958"/>
    <lineage>
        <taxon>Bacteria</taxon>
        <taxon>Pseudomonadati</taxon>
        <taxon>Pseudomonadota</taxon>
        <taxon>Gammaproteobacteria</taxon>
        <taxon>Legionellales</taxon>
        <taxon>Legionellaceae</taxon>
        <taxon>Legionella</taxon>
    </lineage>
</organism>
<name>A0ABS8X1W1_9GAMM</name>
<dbReference type="InterPro" id="IPR016053">
    <property type="entry name" value="Haem_Oase-like"/>
</dbReference>
<keyword evidence="4" id="KW-1185">Reference proteome</keyword>
<accession>A0ABS8X1W1</accession>
<feature type="region of interest" description="Disordered" evidence="1">
    <location>
        <begin position="1"/>
        <end position="25"/>
    </location>
</feature>
<sequence length="272" mass="31229">MFSKALLTSTYKNGKPGQRTDAHERAEHHRFKTEYLFKNPKIPKDLYVSRLIQHFFIIKAIETQLQSLSGTNKAEINAFFSLSYLQQLWRTSAIEEDLRQLGVEPETIQEHMKARTTQSYLEKIETLKPKALLAHFLLHVAGFMHGGNIIQSKYINPSNRLTSYKIPANQYDFFPAASFLSTENPIALYGDMMKQVDKITLDEDEYRDIFEQCTGIYATMASIYDDLCDMHSLHPNRFVSSLALLTVSMVAIAFIFKLMTDYLSPSQSFTPT</sequence>
<keyword evidence="2" id="KW-0812">Transmembrane</keyword>
<dbReference type="InterPro" id="IPR016084">
    <property type="entry name" value="Haem_Oase-like_multi-hlx"/>
</dbReference>
<dbReference type="Pfam" id="PF01126">
    <property type="entry name" value="Heme_oxygenase"/>
    <property type="match status" value="1"/>
</dbReference>
<proteinExistence type="predicted"/>
<evidence type="ECO:0000313" key="4">
    <source>
        <dbReference type="Proteomes" id="UP001320170"/>
    </source>
</evidence>
<dbReference type="EMBL" id="JAJTND010000004">
    <property type="protein sequence ID" value="MCE3531967.1"/>
    <property type="molecule type" value="Genomic_DNA"/>
</dbReference>
<dbReference type="RefSeq" id="WP_232890619.1">
    <property type="nucleotide sequence ID" value="NZ_JAJSPM010000005.1"/>
</dbReference>
<comment type="caution">
    <text evidence="3">The sequence shown here is derived from an EMBL/GenBank/DDBJ whole genome shotgun (WGS) entry which is preliminary data.</text>
</comment>
<protein>
    <submittedName>
        <fullName evidence="3">Biliverdin-producing heme oxygenase</fullName>
    </submittedName>
</protein>